<protein>
    <submittedName>
        <fullName evidence="9">Putative paraquat-inducible protein A</fullName>
    </submittedName>
</protein>
<evidence type="ECO:0000256" key="4">
    <source>
        <dbReference type="ARBA" id="ARBA00022519"/>
    </source>
</evidence>
<dbReference type="InterPro" id="IPR051800">
    <property type="entry name" value="PqiA-PqiB_transport"/>
</dbReference>
<keyword evidence="3" id="KW-1003">Cell membrane</keyword>
<feature type="transmembrane region" description="Helical" evidence="8">
    <location>
        <begin position="264"/>
        <end position="283"/>
    </location>
</feature>
<feature type="transmembrane region" description="Helical" evidence="8">
    <location>
        <begin position="315"/>
        <end position="343"/>
    </location>
</feature>
<evidence type="ECO:0000313" key="9">
    <source>
        <dbReference type="EMBL" id="KEQ01255.1"/>
    </source>
</evidence>
<feature type="transmembrane region" description="Helical" evidence="8">
    <location>
        <begin position="364"/>
        <end position="382"/>
    </location>
</feature>
<dbReference type="AlphaFoldDB" id="A0A074VFJ5"/>
<comment type="caution">
    <text evidence="9">The sequence shown here is derived from an EMBL/GenBank/DDBJ whole genome shotgun (WGS) entry which is preliminary data.</text>
</comment>
<evidence type="ECO:0000256" key="8">
    <source>
        <dbReference type="SAM" id="Phobius"/>
    </source>
</evidence>
<evidence type="ECO:0000313" key="10">
    <source>
        <dbReference type="Proteomes" id="UP000027644"/>
    </source>
</evidence>
<comment type="similarity">
    <text evidence="2">Belongs to the PqiA family.</text>
</comment>
<feature type="transmembrane region" description="Helical" evidence="8">
    <location>
        <begin position="67"/>
        <end position="93"/>
    </location>
</feature>
<evidence type="ECO:0000256" key="1">
    <source>
        <dbReference type="ARBA" id="ARBA00004429"/>
    </source>
</evidence>
<feature type="transmembrane region" description="Helical" evidence="8">
    <location>
        <begin position="113"/>
        <end position="138"/>
    </location>
</feature>
<dbReference type="EMBL" id="AVQL01000429">
    <property type="protein sequence ID" value="KEQ01255.1"/>
    <property type="molecule type" value="Genomic_DNA"/>
</dbReference>
<evidence type="ECO:0000256" key="3">
    <source>
        <dbReference type="ARBA" id="ARBA00022475"/>
    </source>
</evidence>
<comment type="subcellular location">
    <subcellularLocation>
        <location evidence="1">Cell inner membrane</location>
        <topology evidence="1">Multi-pass membrane protein</topology>
    </subcellularLocation>
</comment>
<dbReference type="GO" id="GO:0005886">
    <property type="term" value="C:plasma membrane"/>
    <property type="evidence" value="ECO:0007669"/>
    <property type="project" value="UniProtKB-SubCell"/>
</dbReference>
<dbReference type="Proteomes" id="UP000027644">
    <property type="component" value="Unassembled WGS sequence"/>
</dbReference>
<dbReference type="PANTHER" id="PTHR30462:SF3">
    <property type="entry name" value="INTERMEMBRANE TRANSPORT PROTEIN PQIA"/>
    <property type="match status" value="1"/>
</dbReference>
<evidence type="ECO:0000256" key="2">
    <source>
        <dbReference type="ARBA" id="ARBA00007555"/>
    </source>
</evidence>
<dbReference type="PANTHER" id="PTHR30462">
    <property type="entry name" value="INTERMEMBRANE TRANSPORT PROTEIN PQIB-RELATED"/>
    <property type="match status" value="1"/>
</dbReference>
<gene>
    <name evidence="9" type="ORF">SASC598J21_009520</name>
</gene>
<keyword evidence="7 8" id="KW-0472">Membrane</keyword>
<sequence>MSYRSTQQAQTSLTDLPDGSLPAHHVGCPCCGLSLSIPSLTPGEYAHCPRCRQHLVRIEHHPLDTPTAYAIASLIIMLIVYTQLYMSIDLLGIHVELTIPYMVETLAQQDYSLLAEVMFLLTFGSPILFLLLCLYVYTGLRYRQILPGMLYATRTLVRLRHWIMVDVFYIATLVAYIKISGMAQIHFGLAFWLMMVLAILLIRTSQGVPEHWIFYQIQRLTGNDPVLQNNSADTINCNYCLFEQPASLNVCSVCGSYLSRRKPLSLSISMAFLLAAIIFYIPANLLPMMITRSPGTNLSSTILDGIEYMWNDGDVLIAVVIFSASMAIPILKIISMLVLLYSAAYRPLMSAHKLTILYRITESIGRWSMIDIFVVIILMSAFSTPLANVTPGAATIYFCAVVILTMVSALSFDPRLLWDEAVQQRKHHKPHYKNSSKRHSHHEPI</sequence>
<organism evidence="9 10">
    <name type="scientific">Snodgrassella alvi SCGC AB-598-J21</name>
    <dbReference type="NCBI Taxonomy" id="1385367"/>
    <lineage>
        <taxon>Bacteria</taxon>
        <taxon>Pseudomonadati</taxon>
        <taxon>Pseudomonadota</taxon>
        <taxon>Betaproteobacteria</taxon>
        <taxon>Neisseriales</taxon>
        <taxon>Neisseriaceae</taxon>
        <taxon>Snodgrassella</taxon>
    </lineage>
</organism>
<accession>A0A074VFJ5</accession>
<evidence type="ECO:0000256" key="7">
    <source>
        <dbReference type="ARBA" id="ARBA00023136"/>
    </source>
</evidence>
<name>A0A074VFJ5_9NEIS</name>
<evidence type="ECO:0000256" key="5">
    <source>
        <dbReference type="ARBA" id="ARBA00022692"/>
    </source>
</evidence>
<dbReference type="InterPro" id="IPR007498">
    <property type="entry name" value="PqiA-like"/>
</dbReference>
<reference evidence="9 10" key="1">
    <citation type="journal article" date="2014" name="PLoS Genet.">
        <title>Hidden diversity in honey bee gut symbionts detected by single-cell genomics.</title>
        <authorList>
            <person name="Engel P."/>
            <person name="Stepanauskas R."/>
            <person name="Moran N."/>
        </authorList>
    </citation>
    <scope>NUCLEOTIDE SEQUENCE [LARGE SCALE GENOMIC DNA]</scope>
    <source>
        <strain evidence="9 10">SCGC AB-598-J21</strain>
    </source>
</reference>
<feature type="transmembrane region" description="Helical" evidence="8">
    <location>
        <begin position="159"/>
        <end position="177"/>
    </location>
</feature>
<dbReference type="InterPro" id="IPR005219">
    <property type="entry name" value="PqiA-like_proteobact"/>
</dbReference>
<keyword evidence="6 8" id="KW-1133">Transmembrane helix</keyword>
<feature type="transmembrane region" description="Helical" evidence="8">
    <location>
        <begin position="183"/>
        <end position="202"/>
    </location>
</feature>
<evidence type="ECO:0000256" key="6">
    <source>
        <dbReference type="ARBA" id="ARBA00022989"/>
    </source>
</evidence>
<proteinExistence type="inferred from homology"/>
<keyword evidence="4" id="KW-0997">Cell inner membrane</keyword>
<dbReference type="NCBIfam" id="TIGR00155">
    <property type="entry name" value="pqiA_fam"/>
    <property type="match status" value="1"/>
</dbReference>
<feature type="transmembrane region" description="Helical" evidence="8">
    <location>
        <begin position="394"/>
        <end position="412"/>
    </location>
</feature>
<keyword evidence="5 8" id="KW-0812">Transmembrane</keyword>
<dbReference type="Pfam" id="PF04403">
    <property type="entry name" value="PqiA"/>
    <property type="match status" value="2"/>
</dbReference>